<gene>
    <name evidence="2" type="primary">Aste57867_24207</name>
    <name evidence="1" type="ORF">As57867_024133</name>
    <name evidence="2" type="ORF">ASTE57867_24207</name>
</gene>
<dbReference type="Gene3D" id="3.30.420.10">
    <property type="entry name" value="Ribonuclease H-like superfamily/Ribonuclease H"/>
    <property type="match status" value="1"/>
</dbReference>
<evidence type="ECO:0000313" key="2">
    <source>
        <dbReference type="EMBL" id="VFU00849.1"/>
    </source>
</evidence>
<evidence type="ECO:0000313" key="3">
    <source>
        <dbReference type="Proteomes" id="UP000332933"/>
    </source>
</evidence>
<dbReference type="EMBL" id="VJMH01007371">
    <property type="protein sequence ID" value="KAF0683761.1"/>
    <property type="molecule type" value="Genomic_DNA"/>
</dbReference>
<organism evidence="2 3">
    <name type="scientific">Aphanomyces stellatus</name>
    <dbReference type="NCBI Taxonomy" id="120398"/>
    <lineage>
        <taxon>Eukaryota</taxon>
        <taxon>Sar</taxon>
        <taxon>Stramenopiles</taxon>
        <taxon>Oomycota</taxon>
        <taxon>Saprolegniomycetes</taxon>
        <taxon>Saprolegniales</taxon>
        <taxon>Verrucalvaceae</taxon>
        <taxon>Aphanomyces</taxon>
    </lineage>
</organism>
<dbReference type="AlphaFoldDB" id="A0A485LPS7"/>
<dbReference type="PANTHER" id="PTHR35871">
    <property type="entry name" value="EXPRESSED PROTEIN"/>
    <property type="match status" value="1"/>
</dbReference>
<sequence>MGRRTHRSNVARAQVRHNGAYAAPNPEVQTASISMINETHEAADLSFIEDWWQSLEQPDLKQQRGSFYSGDSDRTMRRKNAQLDQEMKSCPMKPLTSFFAPTQQSALLPVTTRQTILSPAQCVMKLDQLYDKTKTLAGATFIQICVLLKFFELHFTGSSRREAATVAILAMPAKLSRHVRTIQFWARHFETNGSLPVFQRGKHQKTKSLMHDEDFMAKCADWLHVQSPSHRSPQSFQRHLNCDVIPLLTGALEAAMSESTARRWMQHVGFRYGLWKKNVYTHGHERDDVIAYRAKFCQHFHSYSNRMRFFSGDDMATIEPPITPDKTEIVWVTHDESVFYANDDGGKGWSQADNHDLHKKGRGRSIMVSDFLCPCHGRLYNISNGVKTYTTQTLHIGKNNECYWTCEHMIKQVRDEVLSAFKGMHAGAQGFFTFDQSTNHAAFPVDALRASNMNLKPGGAQARLRLGRLPNGAPQSMVFESSHPRSGEAKGLQQVLLERGYDVKALKMTLTCKQPHVDASHGDVLMCCARHCMASQDDFSSQQSLLEETINSAGHICAFLPKYHCELNPIESFWGAAKRHARSHCDYSFEGLKTCVPLSLDSVPLSTIRKFFRRCFHLIDSYSFGYDYELTKFAHRKYKSHRRIPKLVSEEKDMLLEEMRNKSSH</sequence>
<reference evidence="1" key="2">
    <citation type="submission" date="2019-06" db="EMBL/GenBank/DDBJ databases">
        <title>Genomics analysis of Aphanomyces spp. identifies a new class of oomycete effector associated with host adaptation.</title>
        <authorList>
            <person name="Gaulin E."/>
        </authorList>
    </citation>
    <scope>NUCLEOTIDE SEQUENCE</scope>
    <source>
        <strain evidence="1">CBS 578.67</strain>
    </source>
</reference>
<dbReference type="EMBL" id="CAADRA010007397">
    <property type="protein sequence ID" value="VFU00849.1"/>
    <property type="molecule type" value="Genomic_DNA"/>
</dbReference>
<dbReference type="OrthoDB" id="61851at2759"/>
<proteinExistence type="predicted"/>
<reference evidence="2 3" key="1">
    <citation type="submission" date="2019-03" db="EMBL/GenBank/DDBJ databases">
        <authorList>
            <person name="Gaulin E."/>
            <person name="Dumas B."/>
        </authorList>
    </citation>
    <scope>NUCLEOTIDE SEQUENCE [LARGE SCALE GENOMIC DNA]</scope>
    <source>
        <strain evidence="2">CBS 568.67</strain>
    </source>
</reference>
<dbReference type="InterPro" id="IPR036397">
    <property type="entry name" value="RNaseH_sf"/>
</dbReference>
<evidence type="ECO:0000313" key="1">
    <source>
        <dbReference type="EMBL" id="KAF0683761.1"/>
    </source>
</evidence>
<accession>A0A485LPS7</accession>
<dbReference type="GO" id="GO:0003676">
    <property type="term" value="F:nucleic acid binding"/>
    <property type="evidence" value="ECO:0007669"/>
    <property type="project" value="InterPro"/>
</dbReference>
<name>A0A485LPS7_9STRA</name>
<keyword evidence="3" id="KW-1185">Reference proteome</keyword>
<dbReference type="Proteomes" id="UP000332933">
    <property type="component" value="Unassembled WGS sequence"/>
</dbReference>
<dbReference type="PANTHER" id="PTHR35871:SF1">
    <property type="entry name" value="CXC1-LIKE CYSTEINE CLUSTER ASSOCIATED WITH KDZ TRANSPOSASES DOMAIN-CONTAINING PROTEIN"/>
    <property type="match status" value="1"/>
</dbReference>
<protein>
    <submittedName>
        <fullName evidence="2">Aste57867_24207 protein</fullName>
    </submittedName>
</protein>